<feature type="transmembrane region" description="Helical" evidence="1">
    <location>
        <begin position="50"/>
        <end position="73"/>
    </location>
</feature>
<evidence type="ECO:0000256" key="1">
    <source>
        <dbReference type="SAM" id="Phobius"/>
    </source>
</evidence>
<gene>
    <name evidence="2" type="ORF">G6034_02775</name>
</gene>
<evidence type="ECO:0000313" key="3">
    <source>
        <dbReference type="Proteomes" id="UP000543556"/>
    </source>
</evidence>
<keyword evidence="1" id="KW-1133">Transmembrane helix</keyword>
<proteinExistence type="predicted"/>
<feature type="transmembrane region" description="Helical" evidence="1">
    <location>
        <begin position="16"/>
        <end position="38"/>
    </location>
</feature>
<protein>
    <submittedName>
        <fullName evidence="2">Uncharacterized protein</fullName>
    </submittedName>
</protein>
<accession>A0A7Y7LXG1</accession>
<keyword evidence="3" id="KW-1185">Reference proteome</keyword>
<dbReference type="Proteomes" id="UP000543556">
    <property type="component" value="Unassembled WGS sequence"/>
</dbReference>
<comment type="caution">
    <text evidence="2">The sequence shown here is derived from an EMBL/GenBank/DDBJ whole genome shotgun (WGS) entry which is preliminary data.</text>
</comment>
<keyword evidence="1" id="KW-0472">Membrane</keyword>
<reference evidence="2 3" key="1">
    <citation type="submission" date="2020-02" db="EMBL/GenBank/DDBJ databases">
        <title>Genome sequence of strain AETb3-4.</title>
        <authorList>
            <person name="Gao J."/>
            <person name="Zhang X."/>
        </authorList>
    </citation>
    <scope>NUCLEOTIDE SEQUENCE [LARGE SCALE GENOMIC DNA]</scope>
    <source>
        <strain evidence="2 3">AETb3-4</strain>
    </source>
</reference>
<evidence type="ECO:0000313" key="2">
    <source>
        <dbReference type="EMBL" id="NVM93847.1"/>
    </source>
</evidence>
<organism evidence="2 3">
    <name type="scientific">Arthrobacter wenxiniae</name>
    <dbReference type="NCBI Taxonomy" id="2713570"/>
    <lineage>
        <taxon>Bacteria</taxon>
        <taxon>Bacillati</taxon>
        <taxon>Actinomycetota</taxon>
        <taxon>Actinomycetes</taxon>
        <taxon>Micrococcales</taxon>
        <taxon>Micrococcaceae</taxon>
        <taxon>Arthrobacter</taxon>
    </lineage>
</organism>
<dbReference type="AlphaFoldDB" id="A0A7Y7LXG1"/>
<sequence length="79" mass="8295">MSTHNTAPAPDGRGWLAFNLAAVVLALAGVAALAILLLAKWAGGEPWTGLTWIAMLCLPAAFIMMGGSVIHAVSRRRRL</sequence>
<dbReference type="EMBL" id="JAAMFM010000002">
    <property type="protein sequence ID" value="NVM93847.1"/>
    <property type="molecule type" value="Genomic_DNA"/>
</dbReference>
<dbReference type="RefSeq" id="WP_176633563.1">
    <property type="nucleotide sequence ID" value="NZ_JAAMFM010000002.1"/>
</dbReference>
<keyword evidence="1" id="KW-0812">Transmembrane</keyword>
<name>A0A7Y7LXG1_9MICC</name>